<dbReference type="InterPro" id="IPR029063">
    <property type="entry name" value="SAM-dependent_MTases_sf"/>
</dbReference>
<feature type="domain" description="Methyltransferase" evidence="1">
    <location>
        <begin position="113"/>
        <end position="206"/>
    </location>
</feature>
<dbReference type="GO" id="GO:0032259">
    <property type="term" value="P:methylation"/>
    <property type="evidence" value="ECO:0007669"/>
    <property type="project" value="UniProtKB-KW"/>
</dbReference>
<reference evidence="2 3" key="1">
    <citation type="submission" date="2018-07" db="EMBL/GenBank/DDBJ databases">
        <title>Genomic Encyclopedia of Type Strains, Phase IV (KMG-IV): sequencing the most valuable type-strain genomes for metagenomic binning, comparative biology and taxonomic classification.</title>
        <authorList>
            <person name="Goeker M."/>
        </authorList>
    </citation>
    <scope>NUCLEOTIDE SEQUENCE [LARGE SCALE GENOMIC DNA]</scope>
    <source>
        <strain evidence="2 3">DSM 16500</strain>
    </source>
</reference>
<keyword evidence="3" id="KW-1185">Reference proteome</keyword>
<sequence length="333" mass="37376">MKGKPLQDDSNLYRAFCCPDQLTSLELKPKVGFLNKAGELYKFIDPDYRVIDFVNTKNFTEFDKANSKIYDAPASAEVYRNFLDWLFATFNEDEMSFRQNLIKKLRLSAGQKVLITGCGFGDDIGIIYDMVGNSGEIHAQDLSKSMVLSASNKFKQSNVRFSVSTATALPYKSRYFDAVFHFGGINLFGNIKKAIAEMERVCKVNGTILFGDEGIASHLRDTQYAEIAISNNKLWASQPPMELLPYNASKIELSYILGNCFYIIQFSPSDGLPAMNIDILHKGLRGGTARTRYFGQVEGLTLETKQALIQEAKNRNTSIHALLEESIKKMLSL</sequence>
<name>A0A370GWY9_9COXI</name>
<dbReference type="AlphaFoldDB" id="A0A370GWY9"/>
<dbReference type="InterPro" id="IPR041698">
    <property type="entry name" value="Methyltransf_25"/>
</dbReference>
<dbReference type="GO" id="GO:0008168">
    <property type="term" value="F:methyltransferase activity"/>
    <property type="evidence" value="ECO:0007669"/>
    <property type="project" value="UniProtKB-KW"/>
</dbReference>
<protein>
    <submittedName>
        <fullName evidence="2">Methyltransferase family protein</fullName>
    </submittedName>
</protein>
<keyword evidence="2" id="KW-0808">Transferase</keyword>
<dbReference type="Pfam" id="PF13649">
    <property type="entry name" value="Methyltransf_25"/>
    <property type="match status" value="1"/>
</dbReference>
<gene>
    <name evidence="2" type="ORF">C8D86_103137</name>
</gene>
<dbReference type="EMBL" id="QQAX01000003">
    <property type="protein sequence ID" value="RDI48172.1"/>
    <property type="molecule type" value="Genomic_DNA"/>
</dbReference>
<dbReference type="OrthoDB" id="323463at2"/>
<comment type="caution">
    <text evidence="2">The sequence shown here is derived from an EMBL/GenBank/DDBJ whole genome shotgun (WGS) entry which is preliminary data.</text>
</comment>
<accession>A0A370GWY9</accession>
<dbReference type="Proteomes" id="UP000254720">
    <property type="component" value="Unassembled WGS sequence"/>
</dbReference>
<organism evidence="2 3">
    <name type="scientific">Aquicella lusitana</name>
    <dbReference type="NCBI Taxonomy" id="254246"/>
    <lineage>
        <taxon>Bacteria</taxon>
        <taxon>Pseudomonadati</taxon>
        <taxon>Pseudomonadota</taxon>
        <taxon>Gammaproteobacteria</taxon>
        <taxon>Legionellales</taxon>
        <taxon>Coxiellaceae</taxon>
        <taxon>Aquicella</taxon>
    </lineage>
</organism>
<keyword evidence="2" id="KW-0489">Methyltransferase</keyword>
<evidence type="ECO:0000313" key="3">
    <source>
        <dbReference type="Proteomes" id="UP000254720"/>
    </source>
</evidence>
<dbReference type="RefSeq" id="WP_114833645.1">
    <property type="nucleotide sequence ID" value="NZ_LR699114.1"/>
</dbReference>
<proteinExistence type="predicted"/>
<evidence type="ECO:0000259" key="1">
    <source>
        <dbReference type="Pfam" id="PF13649"/>
    </source>
</evidence>
<evidence type="ECO:0000313" key="2">
    <source>
        <dbReference type="EMBL" id="RDI48172.1"/>
    </source>
</evidence>
<dbReference type="SUPFAM" id="SSF53335">
    <property type="entry name" value="S-adenosyl-L-methionine-dependent methyltransferases"/>
    <property type="match status" value="1"/>
</dbReference>
<dbReference type="Gene3D" id="3.40.50.150">
    <property type="entry name" value="Vaccinia Virus protein VP39"/>
    <property type="match status" value="1"/>
</dbReference>